<organism evidence="1 3">
    <name type="scientific">Variovorax boronicumulans</name>
    <dbReference type="NCBI Taxonomy" id="436515"/>
    <lineage>
        <taxon>Bacteria</taxon>
        <taxon>Pseudomonadati</taxon>
        <taxon>Pseudomonadota</taxon>
        <taxon>Betaproteobacteria</taxon>
        <taxon>Burkholderiales</taxon>
        <taxon>Comamonadaceae</taxon>
        <taxon>Variovorax</taxon>
    </lineage>
</organism>
<dbReference type="RefSeq" id="WP_070060799.1">
    <property type="nucleotide sequence ID" value="NZ_BKDI01000001.1"/>
</dbReference>
<reference evidence="2" key="2">
    <citation type="submission" date="2023-07" db="EMBL/GenBank/DDBJ databases">
        <title>Sorghum-associated microbial communities from plants grown in Nebraska, USA.</title>
        <authorList>
            <person name="Schachtman D."/>
        </authorList>
    </citation>
    <scope>NUCLEOTIDE SEQUENCE</scope>
    <source>
        <strain evidence="2">DS2795</strain>
    </source>
</reference>
<gene>
    <name evidence="1" type="ORF">CKY39_18290</name>
    <name evidence="2" type="ORF">J2W25_000713</name>
</gene>
<reference evidence="1 3" key="1">
    <citation type="submission" date="2017-09" db="EMBL/GenBank/DDBJ databases">
        <title>The diverse metabolic capabilities of V. boronicumulans make it an excellent choice for continued studies on novel biodegradation.</title>
        <authorList>
            <person name="Sun S."/>
        </authorList>
    </citation>
    <scope>NUCLEOTIDE SEQUENCE [LARGE SCALE GENOMIC DNA]</scope>
    <source>
        <strain evidence="1 3">J1</strain>
    </source>
</reference>
<dbReference type="EMBL" id="CP023284">
    <property type="protein sequence ID" value="ATA54941.1"/>
    <property type="molecule type" value="Genomic_DNA"/>
</dbReference>
<evidence type="ECO:0000313" key="1">
    <source>
        <dbReference type="EMBL" id="ATA54941.1"/>
    </source>
</evidence>
<name>A0A1E7U9A4_9BURK</name>
<evidence type="ECO:0000313" key="2">
    <source>
        <dbReference type="EMBL" id="MDP9921708.1"/>
    </source>
</evidence>
<dbReference type="AlphaFoldDB" id="A0A1E7U9A4"/>
<dbReference type="Proteomes" id="UP001244295">
    <property type="component" value="Unassembled WGS sequence"/>
</dbReference>
<dbReference type="KEGG" id="vbo:CKY39_18290"/>
<dbReference type="OrthoDB" id="8857610at2"/>
<dbReference type="Proteomes" id="UP000217154">
    <property type="component" value="Chromosome"/>
</dbReference>
<proteinExistence type="predicted"/>
<protein>
    <submittedName>
        <fullName evidence="1">Uncharacterized protein</fullName>
    </submittedName>
</protein>
<sequence>MSLRDIRERYGVSFERGARVICGGRLGTVAGASNSHIRIKFDGRQISSPCDPLEVQPCHEGAVNLSPQTTQDWHAPA</sequence>
<accession>A0A1E7U9A4</accession>
<evidence type="ECO:0000313" key="3">
    <source>
        <dbReference type="Proteomes" id="UP000217154"/>
    </source>
</evidence>
<dbReference type="EMBL" id="JAUSRR010000001">
    <property type="protein sequence ID" value="MDP9921708.1"/>
    <property type="molecule type" value="Genomic_DNA"/>
</dbReference>